<evidence type="ECO:0000313" key="3">
    <source>
        <dbReference type="EMBL" id="PVD18581.1"/>
    </source>
</evidence>
<accession>A0A2T7NBP4</accession>
<evidence type="ECO:0000256" key="2">
    <source>
        <dbReference type="SAM" id="Phobius"/>
    </source>
</evidence>
<dbReference type="InterPro" id="IPR036259">
    <property type="entry name" value="MFS_trans_sf"/>
</dbReference>
<keyword evidence="2" id="KW-1133">Transmembrane helix</keyword>
<dbReference type="AlphaFoldDB" id="A0A2T7NBP4"/>
<sequence>MVNASHVSARRAVTDDQQNPRGTKHHAVDTEGLPVDRGYAWVIVFACLFINILYFGFFRALSILFVDFVFMFRKSTVVVRFLSERQLVVVGGCVGGVGMILSFFAPSVYTLYVTIGVLYGECCTHSTYCLYLPLARLLVQTECVHVSIAPRVSRPQRLGGYNCHNRT</sequence>
<evidence type="ECO:0000313" key="4">
    <source>
        <dbReference type="Proteomes" id="UP000245119"/>
    </source>
</evidence>
<feature type="region of interest" description="Disordered" evidence="1">
    <location>
        <begin position="1"/>
        <end position="27"/>
    </location>
</feature>
<keyword evidence="4" id="KW-1185">Reference proteome</keyword>
<keyword evidence="2" id="KW-0812">Transmembrane</keyword>
<protein>
    <submittedName>
        <fullName evidence="3">Uncharacterized protein</fullName>
    </submittedName>
</protein>
<name>A0A2T7NBP4_POMCA</name>
<dbReference type="OrthoDB" id="6499973at2759"/>
<comment type="caution">
    <text evidence="3">The sequence shown here is derived from an EMBL/GenBank/DDBJ whole genome shotgun (WGS) entry which is preliminary data.</text>
</comment>
<organism evidence="3 4">
    <name type="scientific">Pomacea canaliculata</name>
    <name type="common">Golden apple snail</name>
    <dbReference type="NCBI Taxonomy" id="400727"/>
    <lineage>
        <taxon>Eukaryota</taxon>
        <taxon>Metazoa</taxon>
        <taxon>Spiralia</taxon>
        <taxon>Lophotrochozoa</taxon>
        <taxon>Mollusca</taxon>
        <taxon>Gastropoda</taxon>
        <taxon>Caenogastropoda</taxon>
        <taxon>Architaenioglossa</taxon>
        <taxon>Ampullarioidea</taxon>
        <taxon>Ampullariidae</taxon>
        <taxon>Pomacea</taxon>
    </lineage>
</organism>
<dbReference type="SUPFAM" id="SSF103473">
    <property type="entry name" value="MFS general substrate transporter"/>
    <property type="match status" value="1"/>
</dbReference>
<dbReference type="EMBL" id="PZQS01000014">
    <property type="protein sequence ID" value="PVD18581.1"/>
    <property type="molecule type" value="Genomic_DNA"/>
</dbReference>
<gene>
    <name evidence="3" type="ORF">C0Q70_21131</name>
</gene>
<evidence type="ECO:0000256" key="1">
    <source>
        <dbReference type="SAM" id="MobiDB-lite"/>
    </source>
</evidence>
<keyword evidence="2" id="KW-0472">Membrane</keyword>
<feature type="transmembrane region" description="Helical" evidence="2">
    <location>
        <begin position="39"/>
        <end position="66"/>
    </location>
</feature>
<dbReference type="Proteomes" id="UP000245119">
    <property type="component" value="Linkage Group LG14"/>
</dbReference>
<proteinExistence type="predicted"/>
<reference evidence="3 4" key="1">
    <citation type="submission" date="2018-04" db="EMBL/GenBank/DDBJ databases">
        <title>The genome of golden apple snail Pomacea canaliculata provides insight into stress tolerance and invasive adaptation.</title>
        <authorList>
            <person name="Liu C."/>
            <person name="Liu B."/>
            <person name="Ren Y."/>
            <person name="Zhang Y."/>
            <person name="Wang H."/>
            <person name="Li S."/>
            <person name="Jiang F."/>
            <person name="Yin L."/>
            <person name="Zhang G."/>
            <person name="Qian W."/>
            <person name="Fan W."/>
        </authorList>
    </citation>
    <scope>NUCLEOTIDE SEQUENCE [LARGE SCALE GENOMIC DNA]</scope>
    <source>
        <strain evidence="3">SZHN2017</strain>
        <tissue evidence="3">Muscle</tissue>
    </source>
</reference>